<organism evidence="4 5">
    <name type="scientific">Roseateles paludis</name>
    <dbReference type="NCBI Taxonomy" id="3145238"/>
    <lineage>
        <taxon>Bacteria</taxon>
        <taxon>Pseudomonadati</taxon>
        <taxon>Pseudomonadota</taxon>
        <taxon>Betaproteobacteria</taxon>
        <taxon>Burkholderiales</taxon>
        <taxon>Sphaerotilaceae</taxon>
        <taxon>Roseateles</taxon>
    </lineage>
</organism>
<proteinExistence type="predicted"/>
<feature type="chain" id="PRO_5046081788" evidence="2">
    <location>
        <begin position="36"/>
        <end position="123"/>
    </location>
</feature>
<reference evidence="4 5" key="1">
    <citation type="submission" date="2024-05" db="EMBL/GenBank/DDBJ databases">
        <title>Roseateles sp. DJS-2-20 16S ribosomal RNA gene Genome sequencing and assembly.</title>
        <authorList>
            <person name="Woo H."/>
        </authorList>
    </citation>
    <scope>NUCLEOTIDE SEQUENCE [LARGE SCALE GENOMIC DNA]</scope>
    <source>
        <strain evidence="4 5">DJS-2-20</strain>
    </source>
</reference>
<dbReference type="RefSeq" id="WP_347706316.1">
    <property type="nucleotide sequence ID" value="NZ_JBDPZD010000007.1"/>
</dbReference>
<dbReference type="Proteomes" id="UP001495147">
    <property type="component" value="Unassembled WGS sequence"/>
</dbReference>
<feature type="domain" description="EfeO-type cupredoxin-like" evidence="3">
    <location>
        <begin position="23"/>
        <end position="122"/>
    </location>
</feature>
<evidence type="ECO:0000259" key="3">
    <source>
        <dbReference type="Pfam" id="PF13473"/>
    </source>
</evidence>
<keyword evidence="2" id="KW-0732">Signal</keyword>
<evidence type="ECO:0000313" key="5">
    <source>
        <dbReference type="Proteomes" id="UP001495147"/>
    </source>
</evidence>
<dbReference type="SUPFAM" id="SSF49503">
    <property type="entry name" value="Cupredoxins"/>
    <property type="match status" value="1"/>
</dbReference>
<evidence type="ECO:0000313" key="4">
    <source>
        <dbReference type="EMBL" id="MEO3693502.1"/>
    </source>
</evidence>
<feature type="signal peptide" evidence="2">
    <location>
        <begin position="1"/>
        <end position="35"/>
    </location>
</feature>
<evidence type="ECO:0000256" key="1">
    <source>
        <dbReference type="ARBA" id="ARBA00004418"/>
    </source>
</evidence>
<keyword evidence="5" id="KW-1185">Reference proteome</keyword>
<dbReference type="Pfam" id="PF13473">
    <property type="entry name" value="Cupredoxin_1"/>
    <property type="match status" value="1"/>
</dbReference>
<dbReference type="Gene3D" id="2.60.40.420">
    <property type="entry name" value="Cupredoxins - blue copper proteins"/>
    <property type="match status" value="1"/>
</dbReference>
<dbReference type="EMBL" id="JBDPZD010000007">
    <property type="protein sequence ID" value="MEO3693502.1"/>
    <property type="molecule type" value="Genomic_DNA"/>
</dbReference>
<evidence type="ECO:0000256" key="2">
    <source>
        <dbReference type="SAM" id="SignalP"/>
    </source>
</evidence>
<gene>
    <name evidence="4" type="ORF">ABDJ85_18665</name>
</gene>
<comment type="subcellular location">
    <subcellularLocation>
        <location evidence="1">Periplasm</location>
    </subcellularLocation>
</comment>
<dbReference type="InterPro" id="IPR008972">
    <property type="entry name" value="Cupredoxin"/>
</dbReference>
<sequence>MERSHFQPSARLAHPLRRALLGAALSVGLAAPALAADVEMLLVIKDHRFEPAELKVPAGQRVKLIVHNQDKTPEEFESKSLNREKVIPGGGKATIFIGPLKPGRYGFFGEFNEKTAQGVVVAE</sequence>
<dbReference type="InterPro" id="IPR028096">
    <property type="entry name" value="EfeO_Cupredoxin"/>
</dbReference>
<name>A0ABV0G6Z9_9BURK</name>
<comment type="caution">
    <text evidence="4">The sequence shown here is derived from an EMBL/GenBank/DDBJ whole genome shotgun (WGS) entry which is preliminary data.</text>
</comment>
<protein>
    <submittedName>
        <fullName evidence="4">Cupredoxin domain-containing protein</fullName>
    </submittedName>
</protein>
<accession>A0ABV0G6Z9</accession>